<evidence type="ECO:0000256" key="2">
    <source>
        <dbReference type="ARBA" id="ARBA00010120"/>
    </source>
</evidence>
<keyword evidence="9 11" id="KW-0472">Membrane</keyword>
<evidence type="ECO:0008006" key="14">
    <source>
        <dbReference type="Google" id="ProtNLM"/>
    </source>
</evidence>
<dbReference type="PANTHER" id="PTHR10585">
    <property type="entry name" value="ER LUMEN PROTEIN RETAINING RECEPTOR"/>
    <property type="match status" value="1"/>
</dbReference>
<dbReference type="AlphaFoldDB" id="A0AAE1JEW6"/>
<keyword evidence="3" id="KW-0813">Transport</keyword>
<dbReference type="PRINTS" id="PR00660">
    <property type="entry name" value="ERLUMENR"/>
</dbReference>
<evidence type="ECO:0000313" key="12">
    <source>
        <dbReference type="EMBL" id="KAK4268248.1"/>
    </source>
</evidence>
<comment type="subcellular location">
    <subcellularLocation>
        <location evidence="1">Endoplasmic reticulum membrane</location>
        <topology evidence="1">Multi-pass membrane protein</topology>
    </subcellularLocation>
</comment>
<dbReference type="Proteomes" id="UP001293593">
    <property type="component" value="Unassembled WGS sequence"/>
</dbReference>
<evidence type="ECO:0000256" key="8">
    <source>
        <dbReference type="ARBA" id="ARBA00022989"/>
    </source>
</evidence>
<dbReference type="GO" id="GO:0015031">
    <property type="term" value="P:protein transport"/>
    <property type="evidence" value="ECO:0007669"/>
    <property type="project" value="UniProtKB-KW"/>
</dbReference>
<evidence type="ECO:0000256" key="7">
    <source>
        <dbReference type="ARBA" id="ARBA00022927"/>
    </source>
</evidence>
<feature type="transmembrane region" description="Helical" evidence="11">
    <location>
        <begin position="21"/>
        <end position="43"/>
    </location>
</feature>
<feature type="transmembrane region" description="Helical" evidence="11">
    <location>
        <begin position="224"/>
        <end position="257"/>
    </location>
</feature>
<evidence type="ECO:0000256" key="3">
    <source>
        <dbReference type="ARBA" id="ARBA00022448"/>
    </source>
</evidence>
<keyword evidence="8 11" id="KW-1133">Transmembrane helix</keyword>
<evidence type="ECO:0000256" key="4">
    <source>
        <dbReference type="ARBA" id="ARBA00022692"/>
    </source>
</evidence>
<dbReference type="EMBL" id="JAWXYG010000007">
    <property type="protein sequence ID" value="KAK4268248.1"/>
    <property type="molecule type" value="Genomic_DNA"/>
</dbReference>
<accession>A0AAE1JEW6</accession>
<feature type="transmembrane region" description="Helical" evidence="11">
    <location>
        <begin position="136"/>
        <end position="153"/>
    </location>
</feature>
<dbReference type="GO" id="GO:0006621">
    <property type="term" value="P:protein retention in ER lumen"/>
    <property type="evidence" value="ECO:0007669"/>
    <property type="project" value="InterPro"/>
</dbReference>
<keyword evidence="6" id="KW-0931">ER-Golgi transport</keyword>
<feature type="transmembrane region" description="Helical" evidence="11">
    <location>
        <begin position="105"/>
        <end position="124"/>
    </location>
</feature>
<sequence length="271" mass="31212">MGRKRSSPVSVLFGWVRKQSVKVKIFLGVFLALCALVALKFTIKDHNYFFISSEAVHLAGIIVLFYKLLTQKTCSGLSLKMQELTALFLTVRLICSFLMENDIHTVLDFISFLLTLLVIYWIRFKLKSSYIKELDSLRLPFLVVPAAILAVVIHPATKYHKVSNMLWAFCVYLEAVSVLPQVRFMQNAKMVETFTGYYVFALGVSRFLSLAHWIIQIYETRGAYLFLIGSGYFWFLAAFLSEMVQSFILADFCYYYVKSIMQGQLLRKMPV</sequence>
<dbReference type="GO" id="GO:0005789">
    <property type="term" value="C:endoplasmic reticulum membrane"/>
    <property type="evidence" value="ECO:0007669"/>
    <property type="project" value="UniProtKB-SubCell"/>
</dbReference>
<dbReference type="GO" id="GO:0016192">
    <property type="term" value="P:vesicle-mediated transport"/>
    <property type="evidence" value="ECO:0007669"/>
    <property type="project" value="UniProtKB-KW"/>
</dbReference>
<protein>
    <recommendedName>
        <fullName evidence="14">ER lumen protein retaining receptor</fullName>
    </recommendedName>
</protein>
<name>A0AAE1JEW6_9FABA</name>
<organism evidence="12 13">
    <name type="scientific">Acacia crassicarpa</name>
    <name type="common">northern wattle</name>
    <dbReference type="NCBI Taxonomy" id="499986"/>
    <lineage>
        <taxon>Eukaryota</taxon>
        <taxon>Viridiplantae</taxon>
        <taxon>Streptophyta</taxon>
        <taxon>Embryophyta</taxon>
        <taxon>Tracheophyta</taxon>
        <taxon>Spermatophyta</taxon>
        <taxon>Magnoliopsida</taxon>
        <taxon>eudicotyledons</taxon>
        <taxon>Gunneridae</taxon>
        <taxon>Pentapetalae</taxon>
        <taxon>rosids</taxon>
        <taxon>fabids</taxon>
        <taxon>Fabales</taxon>
        <taxon>Fabaceae</taxon>
        <taxon>Caesalpinioideae</taxon>
        <taxon>mimosoid clade</taxon>
        <taxon>Acacieae</taxon>
        <taxon>Acacia</taxon>
    </lineage>
</organism>
<reference evidence="12" key="1">
    <citation type="submission" date="2023-10" db="EMBL/GenBank/DDBJ databases">
        <title>Chromosome-level genome of the transformable northern wattle, Acacia crassicarpa.</title>
        <authorList>
            <person name="Massaro I."/>
            <person name="Sinha N.R."/>
            <person name="Poethig S."/>
            <person name="Leichty A.R."/>
        </authorList>
    </citation>
    <scope>NUCLEOTIDE SEQUENCE</scope>
    <source>
        <strain evidence="12">Acra3RX</strain>
        <tissue evidence="12">Leaf</tissue>
    </source>
</reference>
<dbReference type="GO" id="GO:0046923">
    <property type="term" value="F:ER retention sequence binding"/>
    <property type="evidence" value="ECO:0007669"/>
    <property type="project" value="InterPro"/>
</dbReference>
<feature type="transmembrane region" description="Helical" evidence="11">
    <location>
        <begin position="49"/>
        <end position="69"/>
    </location>
</feature>
<evidence type="ECO:0000256" key="9">
    <source>
        <dbReference type="ARBA" id="ARBA00023136"/>
    </source>
</evidence>
<evidence type="ECO:0000256" key="11">
    <source>
        <dbReference type="SAM" id="Phobius"/>
    </source>
</evidence>
<comment type="caution">
    <text evidence="12">The sequence shown here is derived from an EMBL/GenBank/DDBJ whole genome shotgun (WGS) entry which is preliminary data.</text>
</comment>
<proteinExistence type="inferred from homology"/>
<feature type="transmembrane region" description="Helical" evidence="11">
    <location>
        <begin position="81"/>
        <end position="99"/>
    </location>
</feature>
<evidence type="ECO:0000313" key="13">
    <source>
        <dbReference type="Proteomes" id="UP001293593"/>
    </source>
</evidence>
<keyword evidence="10" id="KW-0675">Receptor</keyword>
<evidence type="ECO:0000256" key="1">
    <source>
        <dbReference type="ARBA" id="ARBA00004477"/>
    </source>
</evidence>
<dbReference type="InterPro" id="IPR000133">
    <property type="entry name" value="ER_ret_rcpt"/>
</dbReference>
<keyword evidence="4 11" id="KW-0812">Transmembrane</keyword>
<gene>
    <name evidence="12" type="ORF">QN277_024930</name>
</gene>
<keyword evidence="13" id="KW-1185">Reference proteome</keyword>
<evidence type="ECO:0000256" key="10">
    <source>
        <dbReference type="ARBA" id="ARBA00023170"/>
    </source>
</evidence>
<dbReference type="Pfam" id="PF00810">
    <property type="entry name" value="ER_lumen_recept"/>
    <property type="match status" value="1"/>
</dbReference>
<comment type="similarity">
    <text evidence="2">Belongs to the ERD2 family.</text>
</comment>
<keyword evidence="7" id="KW-0653">Protein transport</keyword>
<evidence type="ECO:0000256" key="6">
    <source>
        <dbReference type="ARBA" id="ARBA00022892"/>
    </source>
</evidence>
<feature type="transmembrane region" description="Helical" evidence="11">
    <location>
        <begin position="197"/>
        <end position="218"/>
    </location>
</feature>
<evidence type="ECO:0000256" key="5">
    <source>
        <dbReference type="ARBA" id="ARBA00022824"/>
    </source>
</evidence>
<keyword evidence="5" id="KW-0256">Endoplasmic reticulum</keyword>